<dbReference type="Proteomes" id="UP001279553">
    <property type="component" value="Unassembled WGS sequence"/>
</dbReference>
<evidence type="ECO:0000313" key="2">
    <source>
        <dbReference type="EMBL" id="MDX5932751.1"/>
    </source>
</evidence>
<evidence type="ECO:0000313" key="3">
    <source>
        <dbReference type="Proteomes" id="UP001279553"/>
    </source>
</evidence>
<dbReference type="InterPro" id="IPR018692">
    <property type="entry name" value="DUF2189"/>
</dbReference>
<reference evidence="2 3" key="1">
    <citation type="submission" date="2023-11" db="EMBL/GenBank/DDBJ databases">
        <title>MicrobeMod: A computational toolkit for identifying prokaryotic methylation and restriction-modification with nanopore sequencing.</title>
        <authorList>
            <person name="Crits-Christoph A."/>
            <person name="Kang S.C."/>
            <person name="Lee H."/>
            <person name="Ostrov N."/>
        </authorList>
    </citation>
    <scope>NUCLEOTIDE SEQUENCE [LARGE SCALE GENOMIC DNA]</scope>
    <source>
        <strain evidence="2 3">DSMZ 700</strain>
    </source>
</reference>
<dbReference type="Pfam" id="PF09955">
    <property type="entry name" value="DUF2189"/>
    <property type="match status" value="1"/>
</dbReference>
<comment type="caution">
    <text evidence="2">The sequence shown here is derived from an EMBL/GenBank/DDBJ whole genome shotgun (WGS) entry which is preliminary data.</text>
</comment>
<evidence type="ECO:0000256" key="1">
    <source>
        <dbReference type="SAM" id="Phobius"/>
    </source>
</evidence>
<keyword evidence="1" id="KW-0472">Membrane</keyword>
<keyword evidence="1" id="KW-0812">Transmembrane</keyword>
<gene>
    <name evidence="2" type="ORF">SIL87_18530</name>
</gene>
<dbReference type="RefSeq" id="WP_319615604.1">
    <property type="nucleotide sequence ID" value="NZ_JAWXYB010000018.1"/>
</dbReference>
<keyword evidence="3" id="KW-1185">Reference proteome</keyword>
<dbReference type="EMBL" id="JAWXYB010000018">
    <property type="protein sequence ID" value="MDX5932751.1"/>
    <property type="molecule type" value="Genomic_DNA"/>
</dbReference>
<feature type="transmembrane region" description="Helical" evidence="1">
    <location>
        <begin position="191"/>
        <end position="216"/>
    </location>
</feature>
<proteinExistence type="predicted"/>
<dbReference type="AlphaFoldDB" id="A0AAW9DV56"/>
<feature type="transmembrane region" description="Helical" evidence="1">
    <location>
        <begin position="68"/>
        <end position="88"/>
    </location>
</feature>
<name>A0AAW9DV56_ACIAO</name>
<organism evidence="2 3">
    <name type="scientific">Acidiphilium acidophilum</name>
    <name type="common">Thiobacillus acidophilus</name>
    <dbReference type="NCBI Taxonomy" id="76588"/>
    <lineage>
        <taxon>Bacteria</taxon>
        <taxon>Pseudomonadati</taxon>
        <taxon>Pseudomonadota</taxon>
        <taxon>Alphaproteobacteria</taxon>
        <taxon>Acetobacterales</taxon>
        <taxon>Acidocellaceae</taxon>
        <taxon>Acidiphilium</taxon>
    </lineage>
</organism>
<keyword evidence="1" id="KW-1133">Transmembrane helix</keyword>
<sequence>MRAQNPFFWPFQMVFSGFSSVGKSADQTYWDSAAVARTTPVIQRITYSDLFAVLSEGAQDFAKTRADAILLVFILPIIGVAAIVAASGPGYADLLFPLLSGFVLVSPIAAFGFYEMSRRLETDQRAGWTDALGVLTSPAIGTIALLSLTLISIFILWIGAAHFLFVAFSGKQHPISLGVMLVHILTHLRGWGLIISGFAVGFVFAVIVLALSVVSFPMVLDRPEGFVGAIGTSLKAFAFNVGPLLAWGLIVSLGLFVGVAFALVGLVVVLPILSHATWHLYRRLVHY</sequence>
<protein>
    <submittedName>
        <fullName evidence="2">DUF2189 domain-containing protein</fullName>
    </submittedName>
</protein>
<feature type="transmembrane region" description="Helical" evidence="1">
    <location>
        <begin position="94"/>
        <end position="114"/>
    </location>
</feature>
<feature type="transmembrane region" description="Helical" evidence="1">
    <location>
        <begin position="244"/>
        <end position="273"/>
    </location>
</feature>
<accession>A0AAW9DV56</accession>